<protein>
    <submittedName>
        <fullName evidence="1">Uncharacterized protein</fullName>
    </submittedName>
</protein>
<organism evidence="1 2">
    <name type="scientific">Mycobacterium ulcerans str. Harvey</name>
    <dbReference type="NCBI Taxonomy" id="1299332"/>
    <lineage>
        <taxon>Bacteria</taxon>
        <taxon>Bacillati</taxon>
        <taxon>Actinomycetota</taxon>
        <taxon>Actinomycetes</taxon>
        <taxon>Mycobacteriales</taxon>
        <taxon>Mycobacteriaceae</taxon>
        <taxon>Mycobacterium</taxon>
        <taxon>Mycobacterium ulcerans group</taxon>
    </lineage>
</organism>
<proteinExistence type="predicted"/>
<evidence type="ECO:0000313" key="2">
    <source>
        <dbReference type="Proteomes" id="UP000020681"/>
    </source>
</evidence>
<dbReference type="EMBL" id="JAOL01000198">
    <property type="protein sequence ID" value="EUA85316.1"/>
    <property type="molecule type" value="Genomic_DNA"/>
</dbReference>
<dbReference type="Proteomes" id="UP000020681">
    <property type="component" value="Unassembled WGS sequence"/>
</dbReference>
<keyword evidence="2" id="KW-1185">Reference proteome</keyword>
<reference evidence="1 2" key="1">
    <citation type="submission" date="2014-01" db="EMBL/GenBank/DDBJ databases">
        <authorList>
            <person name="Dobos K."/>
            <person name="Lenaerts A."/>
            <person name="Ordway D."/>
            <person name="DeGroote M.A."/>
            <person name="Parker T."/>
            <person name="Sizemore C."/>
            <person name="Tallon L.J."/>
            <person name="Sadzewicz L.K."/>
            <person name="Sengamalay N."/>
            <person name="Fraser C.M."/>
            <person name="Hine E."/>
            <person name="Shefchek K.A."/>
            <person name="Das S.P."/>
            <person name="Tettelin H."/>
        </authorList>
    </citation>
    <scope>NUCLEOTIDE SEQUENCE [LARGE SCALE GENOMIC DNA]</scope>
    <source>
        <strain evidence="1 2">Harvey</strain>
    </source>
</reference>
<comment type="caution">
    <text evidence="1">The sequence shown here is derived from an EMBL/GenBank/DDBJ whole genome shotgun (WGS) entry which is preliminary data.</text>
</comment>
<name>A0ABP3A6Z5_MYCUL</name>
<gene>
    <name evidence="1" type="ORF">I551_8238</name>
</gene>
<evidence type="ECO:0000313" key="1">
    <source>
        <dbReference type="EMBL" id="EUA85316.1"/>
    </source>
</evidence>
<sequence>MDHELIHLRDNVVVHIDFAVHIARVRPRDTYLHPAFAGSASIVVVVNSRPVALNGRLPCRCR</sequence>
<accession>A0ABP3A6Z5</accession>